<dbReference type="AlphaFoldDB" id="A0A2P4YH49"/>
<keyword evidence="3" id="KW-1185">Reference proteome</keyword>
<comment type="caution">
    <text evidence="2">The sequence shown here is derived from an EMBL/GenBank/DDBJ whole genome shotgun (WGS) entry which is preliminary data.</text>
</comment>
<proteinExistence type="predicted"/>
<accession>A0A2P4YH49</accession>
<dbReference type="Proteomes" id="UP000237271">
    <property type="component" value="Unassembled WGS sequence"/>
</dbReference>
<gene>
    <name evidence="2" type="ORF">PHPALM_5521</name>
</gene>
<feature type="compositionally biased region" description="Basic and acidic residues" evidence="1">
    <location>
        <begin position="171"/>
        <end position="180"/>
    </location>
</feature>
<evidence type="ECO:0000313" key="2">
    <source>
        <dbReference type="EMBL" id="POM77140.1"/>
    </source>
</evidence>
<name>A0A2P4YH49_9STRA</name>
<dbReference type="EMBL" id="NCKW01002904">
    <property type="protein sequence ID" value="POM77140.1"/>
    <property type="molecule type" value="Genomic_DNA"/>
</dbReference>
<evidence type="ECO:0000313" key="3">
    <source>
        <dbReference type="Proteomes" id="UP000237271"/>
    </source>
</evidence>
<sequence>MWMGGQPGKNAPDANKYGGPTIQNLTSLYAQGREAYHARVRGALKPFQLDQGGFRNITSLLVFTNALDPDQKPENRLTDEALALVRRDVCSKEDPDKGRWVDDRLSGVWYKLIHCSRIEKLEQEIKKKIKAGTYKPSSIPPFSAKEESVPGFTRWIRPDGSYTAEMATPLRGDRGKRGSEESESGGESGSEEDDLDEEKPPAPA</sequence>
<feature type="compositionally biased region" description="Acidic residues" evidence="1">
    <location>
        <begin position="181"/>
        <end position="197"/>
    </location>
</feature>
<reference evidence="2 3" key="1">
    <citation type="journal article" date="2017" name="Genome Biol. Evol.">
        <title>Phytophthora megakarya and P. palmivora, closely related causal agents of cacao black pod rot, underwent increases in genome sizes and gene numbers by different mechanisms.</title>
        <authorList>
            <person name="Ali S.S."/>
            <person name="Shao J."/>
            <person name="Lary D.J."/>
            <person name="Kronmiller B."/>
            <person name="Shen D."/>
            <person name="Strem M.D."/>
            <person name="Amoako-Attah I."/>
            <person name="Akrofi A.Y."/>
            <person name="Begoude B.A."/>
            <person name="Ten Hoopen G.M."/>
            <person name="Coulibaly K."/>
            <person name="Kebe B.I."/>
            <person name="Melnick R.L."/>
            <person name="Guiltinan M.J."/>
            <person name="Tyler B.M."/>
            <person name="Meinhardt L.W."/>
            <person name="Bailey B.A."/>
        </authorList>
    </citation>
    <scope>NUCLEOTIDE SEQUENCE [LARGE SCALE GENOMIC DNA]</scope>
    <source>
        <strain evidence="3">sbr112.9</strain>
    </source>
</reference>
<evidence type="ECO:0000256" key="1">
    <source>
        <dbReference type="SAM" id="MobiDB-lite"/>
    </source>
</evidence>
<organism evidence="2 3">
    <name type="scientific">Phytophthora palmivora</name>
    <dbReference type="NCBI Taxonomy" id="4796"/>
    <lineage>
        <taxon>Eukaryota</taxon>
        <taxon>Sar</taxon>
        <taxon>Stramenopiles</taxon>
        <taxon>Oomycota</taxon>
        <taxon>Peronosporomycetes</taxon>
        <taxon>Peronosporales</taxon>
        <taxon>Peronosporaceae</taxon>
        <taxon>Phytophthora</taxon>
    </lineage>
</organism>
<protein>
    <submittedName>
        <fullName evidence="2">Uncharacterized protein</fullName>
    </submittedName>
</protein>
<feature type="region of interest" description="Disordered" evidence="1">
    <location>
        <begin position="141"/>
        <end position="204"/>
    </location>
</feature>
<dbReference type="OrthoDB" id="109601at2759"/>